<dbReference type="EMBL" id="JAAWWB010000003">
    <property type="protein sequence ID" value="KAG6787494.1"/>
    <property type="molecule type" value="Genomic_DNA"/>
</dbReference>
<evidence type="ECO:0000256" key="7">
    <source>
        <dbReference type="ARBA" id="ARBA00022737"/>
    </source>
</evidence>
<dbReference type="SMART" id="SM00365">
    <property type="entry name" value="LRR_SD22"/>
    <property type="match status" value="6"/>
</dbReference>
<dbReference type="InterPro" id="IPR001611">
    <property type="entry name" value="Leu-rich_rpt"/>
</dbReference>
<dbReference type="PANTHER" id="PTHR48060:SF21">
    <property type="entry name" value="L DOMAIN-LIKE PROTEIN"/>
    <property type="match status" value="1"/>
</dbReference>
<comment type="subcellular location">
    <subcellularLocation>
        <location evidence="1">Membrane</location>
        <topology evidence="1">Single-pass membrane protein</topology>
    </subcellularLocation>
    <subcellularLocation>
        <location evidence="2">Secreted</location>
        <location evidence="2">Cell wall</location>
    </subcellularLocation>
</comment>
<evidence type="ECO:0000313" key="14">
    <source>
        <dbReference type="Proteomes" id="UP000886885"/>
    </source>
</evidence>
<evidence type="ECO:0000256" key="6">
    <source>
        <dbReference type="ARBA" id="ARBA00022729"/>
    </source>
</evidence>
<keyword evidence="6 11" id="KW-0732">Signal</keyword>
<evidence type="ECO:0000259" key="12">
    <source>
        <dbReference type="Pfam" id="PF08263"/>
    </source>
</evidence>
<dbReference type="Proteomes" id="UP000886885">
    <property type="component" value="Chromosome 2A"/>
</dbReference>
<dbReference type="FunFam" id="3.80.10.10:FF:000095">
    <property type="entry name" value="LRR receptor-like serine/threonine-protein kinase GSO1"/>
    <property type="match status" value="1"/>
</dbReference>
<name>A0A8X8DCH9_POPTO</name>
<dbReference type="FunFam" id="3.80.10.10:FF:000400">
    <property type="entry name" value="Nuclear pore complex protein NUP107"/>
    <property type="match status" value="1"/>
</dbReference>
<organism evidence="13 14">
    <name type="scientific">Populus tomentosa</name>
    <name type="common">Chinese white poplar</name>
    <dbReference type="NCBI Taxonomy" id="118781"/>
    <lineage>
        <taxon>Eukaryota</taxon>
        <taxon>Viridiplantae</taxon>
        <taxon>Streptophyta</taxon>
        <taxon>Embryophyta</taxon>
        <taxon>Tracheophyta</taxon>
        <taxon>Spermatophyta</taxon>
        <taxon>Magnoliopsida</taxon>
        <taxon>eudicotyledons</taxon>
        <taxon>Gunneridae</taxon>
        <taxon>Pentapetalae</taxon>
        <taxon>rosids</taxon>
        <taxon>fabids</taxon>
        <taxon>Malpighiales</taxon>
        <taxon>Salicaceae</taxon>
        <taxon>Saliceae</taxon>
        <taxon>Populus</taxon>
    </lineage>
</organism>
<evidence type="ECO:0000256" key="1">
    <source>
        <dbReference type="ARBA" id="ARBA00004167"/>
    </source>
</evidence>
<proteinExistence type="inferred from homology"/>
<dbReference type="InterPro" id="IPR003591">
    <property type="entry name" value="Leu-rich_rpt_typical-subtyp"/>
</dbReference>
<dbReference type="PANTHER" id="PTHR48060">
    <property type="entry name" value="DNA DAMAGE-REPAIR/TOLERATION PROTEIN DRT100"/>
    <property type="match status" value="1"/>
</dbReference>
<feature type="signal peptide" evidence="11">
    <location>
        <begin position="1"/>
        <end position="32"/>
    </location>
</feature>
<evidence type="ECO:0000313" key="13">
    <source>
        <dbReference type="EMBL" id="KAG6787494.1"/>
    </source>
</evidence>
<evidence type="ECO:0000256" key="8">
    <source>
        <dbReference type="ARBA" id="ARBA00022989"/>
    </source>
</evidence>
<keyword evidence="3" id="KW-0134">Cell wall</keyword>
<evidence type="ECO:0000256" key="9">
    <source>
        <dbReference type="ARBA" id="ARBA00023136"/>
    </source>
</evidence>
<gene>
    <name evidence="13" type="ORF">POTOM_009134</name>
</gene>
<keyword evidence="4" id="KW-0433">Leucine-rich repeat</keyword>
<dbReference type="Pfam" id="PF13855">
    <property type="entry name" value="LRR_8"/>
    <property type="match status" value="2"/>
</dbReference>
<dbReference type="InterPro" id="IPR053211">
    <property type="entry name" value="DNA_repair-toleration"/>
</dbReference>
<comment type="caution">
    <text evidence="13">The sequence shown here is derived from an EMBL/GenBank/DDBJ whole genome shotgun (WGS) entry which is preliminary data.</text>
</comment>
<dbReference type="Pfam" id="PF00560">
    <property type="entry name" value="LRR_1"/>
    <property type="match status" value="6"/>
</dbReference>
<feature type="domain" description="Leucine-rich repeat-containing N-terminal plant-type" evidence="12">
    <location>
        <begin position="38"/>
        <end position="77"/>
    </location>
</feature>
<dbReference type="OrthoDB" id="840848at2759"/>
<evidence type="ECO:0000256" key="10">
    <source>
        <dbReference type="ARBA" id="ARBA00038043"/>
    </source>
</evidence>
<dbReference type="AlphaFoldDB" id="A0A8X8DCH9"/>
<keyword evidence="5" id="KW-0812">Transmembrane</keyword>
<keyword evidence="3" id="KW-0964">Secreted</keyword>
<dbReference type="GO" id="GO:0016020">
    <property type="term" value="C:membrane"/>
    <property type="evidence" value="ECO:0007669"/>
    <property type="project" value="UniProtKB-SubCell"/>
</dbReference>
<keyword evidence="14" id="KW-1185">Reference proteome</keyword>
<keyword evidence="8" id="KW-1133">Transmembrane helix</keyword>
<evidence type="ECO:0000256" key="2">
    <source>
        <dbReference type="ARBA" id="ARBA00004191"/>
    </source>
</evidence>
<dbReference type="PROSITE" id="PS51450">
    <property type="entry name" value="LRR"/>
    <property type="match status" value="2"/>
</dbReference>
<feature type="chain" id="PRO_5036483320" description="Leucine-rich repeat-containing N-terminal plant-type domain-containing protein" evidence="11">
    <location>
        <begin position="33"/>
        <end position="501"/>
    </location>
</feature>
<evidence type="ECO:0000256" key="11">
    <source>
        <dbReference type="SAM" id="SignalP"/>
    </source>
</evidence>
<comment type="similarity">
    <text evidence="10">Belongs to the polygalacturonase-inhibiting protein family.</text>
</comment>
<dbReference type="Pfam" id="PF08263">
    <property type="entry name" value="LRRNT_2"/>
    <property type="match status" value="1"/>
</dbReference>
<dbReference type="GO" id="GO:0009653">
    <property type="term" value="P:anatomical structure morphogenesis"/>
    <property type="evidence" value="ECO:0007669"/>
    <property type="project" value="UniProtKB-ARBA"/>
</dbReference>
<evidence type="ECO:0000256" key="4">
    <source>
        <dbReference type="ARBA" id="ARBA00022614"/>
    </source>
</evidence>
<reference evidence="13" key="1">
    <citation type="journal article" date="2020" name="bioRxiv">
        <title>Hybrid origin of Populus tomentosa Carr. identified through genome sequencing and phylogenomic analysis.</title>
        <authorList>
            <person name="An X."/>
            <person name="Gao K."/>
            <person name="Chen Z."/>
            <person name="Li J."/>
            <person name="Yang X."/>
            <person name="Yang X."/>
            <person name="Zhou J."/>
            <person name="Guo T."/>
            <person name="Zhao T."/>
            <person name="Huang S."/>
            <person name="Miao D."/>
            <person name="Khan W.U."/>
            <person name="Rao P."/>
            <person name="Ye M."/>
            <person name="Lei B."/>
            <person name="Liao W."/>
            <person name="Wang J."/>
            <person name="Ji L."/>
            <person name="Li Y."/>
            <person name="Guo B."/>
            <person name="Mustafa N.S."/>
            <person name="Li S."/>
            <person name="Yun Q."/>
            <person name="Keller S.R."/>
            <person name="Mao J."/>
            <person name="Zhang R."/>
            <person name="Strauss S.H."/>
        </authorList>
    </citation>
    <scope>NUCLEOTIDE SEQUENCE</scope>
    <source>
        <strain evidence="13">GM15</strain>
        <tissue evidence="13">Leaf</tissue>
    </source>
</reference>
<keyword evidence="9" id="KW-0472">Membrane</keyword>
<dbReference type="GO" id="GO:0099402">
    <property type="term" value="P:plant organ development"/>
    <property type="evidence" value="ECO:0007669"/>
    <property type="project" value="UniProtKB-ARBA"/>
</dbReference>
<dbReference type="SMART" id="SM00369">
    <property type="entry name" value="LRR_TYP"/>
    <property type="match status" value="8"/>
</dbReference>
<accession>A0A8X8DCH9</accession>
<evidence type="ECO:0000256" key="3">
    <source>
        <dbReference type="ARBA" id="ARBA00022512"/>
    </source>
</evidence>
<protein>
    <recommendedName>
        <fullName evidence="12">Leucine-rich repeat-containing N-terminal plant-type domain-containing protein</fullName>
    </recommendedName>
</protein>
<dbReference type="InterPro" id="IPR013210">
    <property type="entry name" value="LRR_N_plant-typ"/>
</dbReference>
<keyword evidence="7" id="KW-0677">Repeat</keyword>
<evidence type="ECO:0000256" key="5">
    <source>
        <dbReference type="ARBA" id="ARBA00022692"/>
    </source>
</evidence>
<sequence length="501" mass="55308">MSSMHNPSMAASQKLYAALFHVLLLSLFPLNAKSSARTQAEALLQWRSTLSFSPPPLSSWSRSNLNNLCKWTAVSCSSTSQTVSQINLGSLNITGTLAHFNFTPFTDLTGFDIQNNSVNGAIPSAIGSLSKLTHLDLSVNLFEGSIPVEISQLTELQYLSLYNNNLNGIIPFQLANLPKVRHLDLGANYLENPDWSKFSMPSLEYLSFSLNELTAEFPHFITNCRNLTFLDLSLNKFTGQIPELVFTNLGKLETLNLYNNSFQGNIPSSIGQLKHLEKLDLRNNALNSTIPPELGLCTNLTYLALAGNHLSGELPLSLSNLAKIADMGLSDNSLSEVGNLTMLQILDLNTNQLHGELPQTISNITSLTSINLFGNNLSGSIPSDFGKYMRSLEYASFSYNREVPQSLTSLKGLEYLDFSDNKLTGNISKELGSYEKLSSLDLSHNNLAAFSKINPQELLMAIQDCAVKEEDYHNAQQLTVASPQRITKRFLLVLSFRFVAY</sequence>